<name>A0A6J5MVU7_9CAUD</name>
<evidence type="ECO:0000313" key="4">
    <source>
        <dbReference type="EMBL" id="CAB4220290.1"/>
    </source>
</evidence>
<dbReference type="EMBL" id="LR796488">
    <property type="protein sequence ID" value="CAB4147799.1"/>
    <property type="molecule type" value="Genomic_DNA"/>
</dbReference>
<dbReference type="EMBL" id="LR797115">
    <property type="protein sequence ID" value="CAB4188044.1"/>
    <property type="molecule type" value="Genomic_DNA"/>
</dbReference>
<gene>
    <name evidence="2" type="ORF">UFOVP1020_40</name>
    <name evidence="3" type="ORF">UFOVP1170_35</name>
    <name evidence="4" type="ORF">UFOVP1621_10</name>
    <name evidence="1" type="ORF">UFOVP512_45</name>
</gene>
<dbReference type="EMBL" id="LR796970">
    <property type="protein sequence ID" value="CAB4178699.1"/>
    <property type="molecule type" value="Genomic_DNA"/>
</dbReference>
<sequence length="120" mass="12974">MKISVAMVEAGIFAFDKISRTKMSAEAIVTAVFSAMDAVRAREDVKSPIATAAYVHQAWPSWRYGPNGQRRVFQSAADVPEGWNDSPDMAPTFVEAAHAIGAETVADLVKRKPGRPRVAA</sequence>
<evidence type="ECO:0000313" key="3">
    <source>
        <dbReference type="EMBL" id="CAB4188044.1"/>
    </source>
</evidence>
<reference evidence="1" key="1">
    <citation type="submission" date="2020-04" db="EMBL/GenBank/DDBJ databases">
        <authorList>
            <person name="Chiriac C."/>
            <person name="Salcher M."/>
            <person name="Ghai R."/>
            <person name="Kavagutti S V."/>
        </authorList>
    </citation>
    <scope>NUCLEOTIDE SEQUENCE</scope>
</reference>
<accession>A0A6J5MVU7</accession>
<organism evidence="1">
    <name type="scientific">uncultured Caudovirales phage</name>
    <dbReference type="NCBI Taxonomy" id="2100421"/>
    <lineage>
        <taxon>Viruses</taxon>
        <taxon>Duplodnaviria</taxon>
        <taxon>Heunggongvirae</taxon>
        <taxon>Uroviricota</taxon>
        <taxon>Caudoviricetes</taxon>
        <taxon>Peduoviridae</taxon>
        <taxon>Maltschvirus</taxon>
        <taxon>Maltschvirus maltsch</taxon>
    </lineage>
</organism>
<evidence type="ECO:0000313" key="1">
    <source>
        <dbReference type="EMBL" id="CAB4147799.1"/>
    </source>
</evidence>
<evidence type="ECO:0000313" key="2">
    <source>
        <dbReference type="EMBL" id="CAB4178699.1"/>
    </source>
</evidence>
<protein>
    <submittedName>
        <fullName evidence="1">Uncharacterized protein</fullName>
    </submittedName>
</protein>
<dbReference type="EMBL" id="LR797500">
    <property type="protein sequence ID" value="CAB4220290.1"/>
    <property type="molecule type" value="Genomic_DNA"/>
</dbReference>
<proteinExistence type="predicted"/>